<proteinExistence type="inferred from homology"/>
<dbReference type="InterPro" id="IPR011330">
    <property type="entry name" value="Glyco_hydro/deAcase_b/a-brl"/>
</dbReference>
<dbReference type="CDD" id="cd10979">
    <property type="entry name" value="CE4_PuuE_like"/>
    <property type="match status" value="1"/>
</dbReference>
<feature type="domain" description="NodB homology" evidence="5">
    <location>
        <begin position="81"/>
        <end position="184"/>
    </location>
</feature>
<dbReference type="InterPro" id="IPR002509">
    <property type="entry name" value="NODB_dom"/>
</dbReference>
<comment type="caution">
    <text evidence="6">The sequence shown here is derived from an EMBL/GenBank/DDBJ whole genome shotgun (WGS) entry which is preliminary data.</text>
</comment>
<comment type="similarity">
    <text evidence="2">Belongs to the polysaccharide deacetylase family.</text>
</comment>
<accession>A0ABV2L9X8</accession>
<reference evidence="6 7" key="1">
    <citation type="submission" date="2024-06" db="EMBL/GenBank/DDBJ databases">
        <title>Genomic Encyclopedia of Type Strains, Phase IV (KMG-IV): sequencing the most valuable type-strain genomes for metagenomic binning, comparative biology and taxonomic classification.</title>
        <authorList>
            <person name="Goeker M."/>
        </authorList>
    </citation>
    <scope>NUCLEOTIDE SEQUENCE [LARGE SCALE GENOMIC DNA]</scope>
    <source>
        <strain evidence="6 7">DSM 21331</strain>
    </source>
</reference>
<organism evidence="6 7">
    <name type="scientific">Methylobacterium goesingense</name>
    <dbReference type="NCBI Taxonomy" id="243690"/>
    <lineage>
        <taxon>Bacteria</taxon>
        <taxon>Pseudomonadati</taxon>
        <taxon>Pseudomonadota</taxon>
        <taxon>Alphaproteobacteria</taxon>
        <taxon>Hyphomicrobiales</taxon>
        <taxon>Methylobacteriaceae</taxon>
        <taxon>Methylobacterium</taxon>
    </lineage>
</organism>
<dbReference type="Proteomes" id="UP001549145">
    <property type="component" value="Unassembled WGS sequence"/>
</dbReference>
<evidence type="ECO:0000313" key="7">
    <source>
        <dbReference type="Proteomes" id="UP001549145"/>
    </source>
</evidence>
<protein>
    <recommendedName>
        <fullName evidence="3">Chitooligosaccharide deacetylase</fullName>
    </recommendedName>
    <alternativeName>
        <fullName evidence="4">Nodulation protein B</fullName>
    </alternativeName>
</protein>
<sequence>MTDPDFSDSRRPERRLAYRAAIDRPRLVLPGGKHVAIWPVVNVEHWLIDNPMPRQILVAPTGAPLLPDLANWGWHEYGMRVGFWRFLAAFAARGIRPTLSINGSVCEAYPHVAQAAHAAGWEFMGHGFYQVPTHRITDEPAMIARTLGAIRAVTGANPRGWLGPGLTETLDTPDHLAAAGLDYVGDWVVDDRPCRIATAAHPLIALPYSVELNDIPLLAIQHHRADEFVDRALTQVARLAAEAAGDGPLGGAKVMGVAIHPYITGVPHRIGLLERLLDALLARDDVWFAQGGDLVDWYRETGDEA</sequence>
<dbReference type="PANTHER" id="PTHR43123:SF4">
    <property type="entry name" value="POLYSACCHARIDE DEACETYLASE"/>
    <property type="match status" value="1"/>
</dbReference>
<evidence type="ECO:0000256" key="3">
    <source>
        <dbReference type="ARBA" id="ARBA00020071"/>
    </source>
</evidence>
<evidence type="ECO:0000256" key="1">
    <source>
        <dbReference type="ARBA" id="ARBA00003236"/>
    </source>
</evidence>
<keyword evidence="7" id="KW-1185">Reference proteome</keyword>
<dbReference type="Gene3D" id="3.20.20.370">
    <property type="entry name" value="Glycoside hydrolase/deacetylase"/>
    <property type="match status" value="1"/>
</dbReference>
<dbReference type="SUPFAM" id="SSF88713">
    <property type="entry name" value="Glycoside hydrolase/deacetylase"/>
    <property type="match status" value="1"/>
</dbReference>
<comment type="function">
    <text evidence="1">Is involved in generating a small heat-stable compound (Nod), an acylated oligomer of N-acetylglucosamine, that stimulates mitosis in various plant protoplasts.</text>
</comment>
<evidence type="ECO:0000259" key="5">
    <source>
        <dbReference type="Pfam" id="PF01522"/>
    </source>
</evidence>
<dbReference type="RefSeq" id="WP_238278861.1">
    <property type="nucleotide sequence ID" value="NZ_BPQL01000045.1"/>
</dbReference>
<evidence type="ECO:0000313" key="6">
    <source>
        <dbReference type="EMBL" id="MET3694658.1"/>
    </source>
</evidence>
<dbReference type="PANTHER" id="PTHR43123">
    <property type="entry name" value="POLYSACCHARIDE DEACETYLASE-RELATED"/>
    <property type="match status" value="1"/>
</dbReference>
<name>A0ABV2L9X8_9HYPH</name>
<gene>
    <name evidence="6" type="ORF">ABID43_004220</name>
</gene>
<evidence type="ECO:0000256" key="4">
    <source>
        <dbReference type="ARBA" id="ARBA00032976"/>
    </source>
</evidence>
<evidence type="ECO:0000256" key="2">
    <source>
        <dbReference type="ARBA" id="ARBA00010973"/>
    </source>
</evidence>
<dbReference type="EMBL" id="JBEPMM010000016">
    <property type="protein sequence ID" value="MET3694658.1"/>
    <property type="molecule type" value="Genomic_DNA"/>
</dbReference>
<dbReference type="Pfam" id="PF01522">
    <property type="entry name" value="Polysacc_deac_1"/>
    <property type="match status" value="1"/>
</dbReference>